<organism evidence="2 3">
    <name type="scientific">Paracidovorax valerianellae</name>
    <dbReference type="NCBI Taxonomy" id="187868"/>
    <lineage>
        <taxon>Bacteria</taxon>
        <taxon>Pseudomonadati</taxon>
        <taxon>Pseudomonadota</taxon>
        <taxon>Betaproteobacteria</taxon>
        <taxon>Burkholderiales</taxon>
        <taxon>Comamonadaceae</taxon>
        <taxon>Paracidovorax</taxon>
    </lineage>
</organism>
<dbReference type="AlphaFoldDB" id="A0A1G7CCN5"/>
<dbReference type="EMBL" id="FMZC01000016">
    <property type="protein sequence ID" value="SDE37142.1"/>
    <property type="molecule type" value="Genomic_DNA"/>
</dbReference>
<keyword evidence="3" id="KW-1185">Reference proteome</keyword>
<reference evidence="2 3" key="1">
    <citation type="submission" date="2016-10" db="EMBL/GenBank/DDBJ databases">
        <authorList>
            <person name="de Groot N.N."/>
        </authorList>
    </citation>
    <scope>NUCLEOTIDE SEQUENCE [LARGE SCALE GENOMIC DNA]</scope>
    <source>
        <strain evidence="2 3">DSM 16619</strain>
    </source>
</reference>
<name>A0A1G7CCN5_9BURK</name>
<dbReference type="Pfam" id="PF13852">
    <property type="entry name" value="DUF4197"/>
    <property type="match status" value="1"/>
</dbReference>
<gene>
    <name evidence="2" type="ORF">SAMN05192589_11617</name>
</gene>
<feature type="signal peptide" evidence="1">
    <location>
        <begin position="1"/>
        <end position="28"/>
    </location>
</feature>
<dbReference type="OrthoDB" id="5292580at2"/>
<sequence length="235" mass="24850">MQRRTFHHHAGAGALGLCLLAAHGRALALSLGDLSSADATSGVKTALAQGAQAAVALLGRPDGFLGNPQVRIPLPGKLEKAAELMRRFGQGRRIDELVTSMNRAAEQAVPMGRDLLVGAVQTMTVTDAKGILAGGETSVTEFFARKTRAPLGERFLPVVGRAIEQVGLTQQYNAFASKAAGFGLIRQEDANLSQYVTGKTLDGLYLMIGEEEKKIRQDPVGTGSAILRKVFGALQ</sequence>
<protein>
    <recommendedName>
        <fullName evidence="4">DUF4197 domain-containing protein</fullName>
    </recommendedName>
</protein>
<feature type="chain" id="PRO_5011511953" description="DUF4197 domain-containing protein" evidence="1">
    <location>
        <begin position="29"/>
        <end position="235"/>
    </location>
</feature>
<keyword evidence="1" id="KW-0732">Signal</keyword>
<evidence type="ECO:0000313" key="2">
    <source>
        <dbReference type="EMBL" id="SDE37142.1"/>
    </source>
</evidence>
<evidence type="ECO:0008006" key="4">
    <source>
        <dbReference type="Google" id="ProtNLM"/>
    </source>
</evidence>
<evidence type="ECO:0000256" key="1">
    <source>
        <dbReference type="SAM" id="SignalP"/>
    </source>
</evidence>
<dbReference type="Proteomes" id="UP000198781">
    <property type="component" value="Unassembled WGS sequence"/>
</dbReference>
<dbReference type="RefSeq" id="WP_092745493.1">
    <property type="nucleotide sequence ID" value="NZ_FMZC01000016.1"/>
</dbReference>
<evidence type="ECO:0000313" key="3">
    <source>
        <dbReference type="Proteomes" id="UP000198781"/>
    </source>
</evidence>
<dbReference type="STRING" id="187868.SAMN05192589_11617"/>
<proteinExistence type="predicted"/>
<accession>A0A1G7CCN5</accession>
<dbReference type="InterPro" id="IPR025245">
    <property type="entry name" value="DUF4197"/>
</dbReference>